<feature type="region of interest" description="Disordered" evidence="1">
    <location>
        <begin position="411"/>
        <end position="438"/>
    </location>
</feature>
<feature type="compositionally biased region" description="Basic and acidic residues" evidence="1">
    <location>
        <begin position="11"/>
        <end position="36"/>
    </location>
</feature>
<sequence>MNTTMAPMDQLRQDTLEELRRRDDLRHAASLRRRDGGNGAGGKGGEGKRGDGNGDDNGGGGGGGGGNSGNGGGGGGNGNGNGGGPDSNGNGGDGKNNNNNEKNGGGSDNQKHNSSPPAAANEPSPPPTIVSTTPTTVVLISTTTAPAIAATSSSNTLVSTFFPITPSTTPFPTLSASAFSNPPDSSSQPRKGLSDDPDFPPSRIPKTITATTTSSMFLVPESALASSTSSANPSGINNNDNNNHHPSSKAKHGPGDLSPLAQHLLIAAGAIGAFIIVVAGIYFLTRVRKIDLLAFFRNRKFGKGGARGWYGWRKEETDYMSEPPPKYSGEVYPPEKTIPAQQQFDAFYTPTAMPPMANPASSANALARSDSGRQDIVREALLDNPAPFGTSPAPQPAALSATENFYGVAAQPTPLSRQPGTQNSQSTFVSQPSSNYNNTGTQNTFLTMNTMRTVQTQDAYDPNQREPNHLSYLSSLSSGFGDGLIIPESTVVGGGRQSYRQSKAPGAGRFSWMTSNRGSRAPAYGDRDTVYTTASIESAPRFRTVNSWVAQQAGRVERQQDVPAMPSIPAPLIPAPLQIGVGVDHQRKASEDPAFRQHPGEEIEISRGSRVPSSILDRKVGGVN</sequence>
<feature type="region of interest" description="Disordered" evidence="1">
    <location>
        <begin position="1"/>
        <end position="132"/>
    </location>
</feature>
<feature type="region of interest" description="Disordered" evidence="1">
    <location>
        <begin position="226"/>
        <end position="255"/>
    </location>
</feature>
<dbReference type="KEGG" id="psco:LY89DRAFT_768394"/>
<dbReference type="OrthoDB" id="5411141at2759"/>
<dbReference type="GeneID" id="28831510"/>
<protein>
    <submittedName>
        <fullName evidence="3">Uncharacterized protein</fullName>
    </submittedName>
</protein>
<dbReference type="Proteomes" id="UP000070700">
    <property type="component" value="Unassembled WGS sequence"/>
</dbReference>
<reference evidence="3 4" key="1">
    <citation type="submission" date="2015-10" db="EMBL/GenBank/DDBJ databases">
        <title>Full genome of DAOMC 229536 Phialocephala scopiformis, a fungal endophyte of spruce producing the potent anti-insectan compound rugulosin.</title>
        <authorList>
            <consortium name="DOE Joint Genome Institute"/>
            <person name="Walker A.K."/>
            <person name="Frasz S.L."/>
            <person name="Seifert K.A."/>
            <person name="Miller J.D."/>
            <person name="Mondo S.J."/>
            <person name="Labutti K."/>
            <person name="Lipzen A."/>
            <person name="Dockter R."/>
            <person name="Kennedy M."/>
            <person name="Grigoriev I.V."/>
            <person name="Spatafora J.W."/>
        </authorList>
    </citation>
    <scope>NUCLEOTIDE SEQUENCE [LARGE SCALE GENOMIC DNA]</scope>
    <source>
        <strain evidence="3 4">CBS 120377</strain>
    </source>
</reference>
<feature type="region of interest" description="Disordered" evidence="1">
    <location>
        <begin position="588"/>
        <end position="624"/>
    </location>
</feature>
<evidence type="ECO:0000313" key="3">
    <source>
        <dbReference type="EMBL" id="KUJ22103.1"/>
    </source>
</evidence>
<feature type="compositionally biased region" description="Gly residues" evidence="1">
    <location>
        <begin position="55"/>
        <end position="94"/>
    </location>
</feature>
<feature type="compositionally biased region" description="Basic and acidic residues" evidence="1">
    <location>
        <begin position="588"/>
        <end position="607"/>
    </location>
</feature>
<keyword evidence="2" id="KW-0472">Membrane</keyword>
<feature type="compositionally biased region" description="Low complexity" evidence="1">
    <location>
        <begin position="113"/>
        <end position="122"/>
    </location>
</feature>
<gene>
    <name evidence="3" type="ORF">LY89DRAFT_768394</name>
</gene>
<accession>A0A194XPI6</accession>
<organism evidence="3 4">
    <name type="scientific">Mollisia scopiformis</name>
    <name type="common">Conifer needle endophyte fungus</name>
    <name type="synonym">Phialocephala scopiformis</name>
    <dbReference type="NCBI Taxonomy" id="149040"/>
    <lineage>
        <taxon>Eukaryota</taxon>
        <taxon>Fungi</taxon>
        <taxon>Dikarya</taxon>
        <taxon>Ascomycota</taxon>
        <taxon>Pezizomycotina</taxon>
        <taxon>Leotiomycetes</taxon>
        <taxon>Helotiales</taxon>
        <taxon>Mollisiaceae</taxon>
        <taxon>Mollisia</taxon>
    </lineage>
</organism>
<name>A0A194XPI6_MOLSC</name>
<dbReference type="AlphaFoldDB" id="A0A194XPI6"/>
<evidence type="ECO:0000256" key="1">
    <source>
        <dbReference type="SAM" id="MobiDB-lite"/>
    </source>
</evidence>
<keyword evidence="2" id="KW-0812">Transmembrane</keyword>
<dbReference type="InParanoid" id="A0A194XPI6"/>
<keyword evidence="4" id="KW-1185">Reference proteome</keyword>
<feature type="compositionally biased region" description="Polar residues" evidence="1">
    <location>
        <begin position="226"/>
        <end position="236"/>
    </location>
</feature>
<dbReference type="RefSeq" id="XP_018076458.1">
    <property type="nucleotide sequence ID" value="XM_018221784.1"/>
</dbReference>
<feature type="region of interest" description="Disordered" evidence="1">
    <location>
        <begin position="173"/>
        <end position="206"/>
    </location>
</feature>
<feature type="transmembrane region" description="Helical" evidence="2">
    <location>
        <begin position="264"/>
        <end position="284"/>
    </location>
</feature>
<evidence type="ECO:0000256" key="2">
    <source>
        <dbReference type="SAM" id="Phobius"/>
    </source>
</evidence>
<evidence type="ECO:0000313" key="4">
    <source>
        <dbReference type="Proteomes" id="UP000070700"/>
    </source>
</evidence>
<proteinExistence type="predicted"/>
<feature type="compositionally biased region" description="Polar residues" evidence="1">
    <location>
        <begin position="413"/>
        <end position="438"/>
    </location>
</feature>
<feature type="compositionally biased region" description="Polar residues" evidence="1">
    <location>
        <begin position="178"/>
        <end position="189"/>
    </location>
</feature>
<keyword evidence="2" id="KW-1133">Transmembrane helix</keyword>
<dbReference type="EMBL" id="KQ947407">
    <property type="protein sequence ID" value="KUJ22103.1"/>
    <property type="molecule type" value="Genomic_DNA"/>
</dbReference>